<keyword evidence="3" id="KW-0150">Chloroplast</keyword>
<comment type="subcellular location">
    <subcellularLocation>
        <location evidence="1">Golgi apparatus membrane</location>
        <topology evidence="1">Single-pass type II membrane protein</topology>
    </subcellularLocation>
    <subcellularLocation>
        <location evidence="17">Plastid</location>
        <location evidence="17">Chloroplast intermembrane space</location>
        <topology evidence="17">Peripheral membrane protein</topology>
    </subcellularLocation>
</comment>
<evidence type="ECO:0000256" key="20">
    <source>
        <dbReference type="ARBA" id="ARBA00082221"/>
    </source>
</evidence>
<comment type="similarity">
    <text evidence="18">Belongs to the Tic22 family.</text>
</comment>
<evidence type="ECO:0000256" key="9">
    <source>
        <dbReference type="ARBA" id="ARBA00022927"/>
    </source>
</evidence>
<dbReference type="GO" id="GO:0031972">
    <property type="term" value="C:chloroplast intermembrane space"/>
    <property type="evidence" value="ECO:0007669"/>
    <property type="project" value="UniProtKB-SubCell"/>
</dbReference>
<keyword evidence="14" id="KW-0961">Cell wall biogenesis/degradation</keyword>
<comment type="function">
    <text evidence="16">Involved in protein precursor import into chloroplasts. Imported into the intermembrane space via the Toc translocon. May be involved in the import pathway used by proteins without a cleavable N-terminal pre-sequence.</text>
</comment>
<evidence type="ECO:0000256" key="8">
    <source>
        <dbReference type="ARBA" id="ARBA00022723"/>
    </source>
</evidence>
<dbReference type="PANTHER" id="PTHR11183">
    <property type="entry name" value="GLYCOGENIN SUBFAMILY MEMBER"/>
    <property type="match status" value="1"/>
</dbReference>
<evidence type="ECO:0000256" key="12">
    <source>
        <dbReference type="ARBA" id="ARBA00023136"/>
    </source>
</evidence>
<keyword evidence="12 21" id="KW-0472">Membrane</keyword>
<keyword evidence="6 22" id="KW-0808">Transferase</keyword>
<evidence type="ECO:0000256" key="2">
    <source>
        <dbReference type="ARBA" id="ARBA00022448"/>
    </source>
</evidence>
<dbReference type="Proteomes" id="UP001327560">
    <property type="component" value="Chromosome 2"/>
</dbReference>
<dbReference type="InterPro" id="IPR050587">
    <property type="entry name" value="GNT1/Glycosyltrans_8"/>
</dbReference>
<sequence>MEFPKPSPFPSNPLLSLSSFIHRLGAELATGLHHTNHLAASFVLGFSPPTTFRHRPLFASVSQRKTAAASAATLSPEQVAKTLAGTAVYTVSNSNNEFVLISDPNGAKSIGLLCFRQEDAEAFLAQVRLRRKELRSNAKVVPITLDQVYSLKVEGIAFRFLPDPVQIKNALELKSGDIKSGFDGVPVFQSDLLVMRKKNKRFCPIYFNKEDIEKELSKVSRASRGPRVSQHIMVGSLEDVLKKMEMSEKNWGWEDLIFIPPGTFALRMGEIGLILQKIIKATPSKALVIRINLIFLAFFLVIYASLLLRPSSSVYFENAASLVRCSLHECHHKVGKGVKMEAILENTEGLKAKPKRNLSMLEVPSFINDFGDGLKIGMLNFEDYDYSEWEEHGEVTPIHFERVSELFEWPHLFPEWIDEEEEIDGPKCPEMPMPDFDKLDDMDLIVAKLPCKYPIDGWARDVFRLQVHLIAANLAVKNGKRDWDSRTKVVFLSKCRPMLEVFRCNDLRKQEDEWWYYEPEVVRLEQKVSWPIGSCELALPLWGRGYDEVFDVSKIEQATTRSSKREAYATVLHSSESYVCGAITLAQSLLKSGTNRDLILLLDRSISEPKREALQAAGWQLRFIKRIKNPRAEKGSYNEYNYSKFRLWQMTDYDKVIFIDADIIVLRNLDLLFHFPQMTATGNDIWIFDSGIMVIEPSNCTFKLLMNKRKEIFSYNGGDQGFLNEVFVWWHRLPRRVNFLKNFWSNNTVEAGLKNQLFTADPPKVYSIHYLGLKPWLCYRDYDCNWNIGDQRVYASDLAHQRWWKFHDAMDEKLQKFCGLTKRRKIELDWDRNKAKQAGFKDEHWNIYITDPRRKNVME</sequence>
<keyword evidence="8" id="KW-0479">Metal-binding</keyword>
<gene>
    <name evidence="22" type="ORF">Cni_G08489</name>
</gene>
<evidence type="ECO:0000256" key="4">
    <source>
        <dbReference type="ARBA" id="ARBA00022640"/>
    </source>
</evidence>
<evidence type="ECO:0000256" key="17">
    <source>
        <dbReference type="ARBA" id="ARBA00060366"/>
    </source>
</evidence>
<evidence type="ECO:0000256" key="6">
    <source>
        <dbReference type="ARBA" id="ARBA00022679"/>
    </source>
</evidence>
<evidence type="ECO:0000256" key="16">
    <source>
        <dbReference type="ARBA" id="ARBA00053802"/>
    </source>
</evidence>
<evidence type="ECO:0000256" key="3">
    <source>
        <dbReference type="ARBA" id="ARBA00022528"/>
    </source>
</evidence>
<name>A0AAQ3K0U4_9LILI</name>
<dbReference type="InterPro" id="IPR029044">
    <property type="entry name" value="Nucleotide-diphossugar_trans"/>
</dbReference>
<keyword evidence="7 21" id="KW-0812">Transmembrane</keyword>
<evidence type="ECO:0000256" key="14">
    <source>
        <dbReference type="ARBA" id="ARBA00023316"/>
    </source>
</evidence>
<dbReference type="GO" id="GO:0071555">
    <property type="term" value="P:cell wall organization"/>
    <property type="evidence" value="ECO:0007669"/>
    <property type="project" value="UniProtKB-KW"/>
</dbReference>
<reference evidence="22 23" key="1">
    <citation type="submission" date="2023-10" db="EMBL/GenBank/DDBJ databases">
        <title>Chromosome-scale genome assembly provides insights into flower coloration mechanisms of Canna indica.</title>
        <authorList>
            <person name="Li C."/>
        </authorList>
    </citation>
    <scope>NUCLEOTIDE SEQUENCE [LARGE SCALE GENOMIC DNA]</scope>
    <source>
        <tissue evidence="22">Flower</tissue>
    </source>
</reference>
<dbReference type="SUPFAM" id="SSF53448">
    <property type="entry name" value="Nucleotide-diphospho-sugar transferases"/>
    <property type="match status" value="1"/>
</dbReference>
<keyword evidence="13" id="KW-0464">Manganese</keyword>
<dbReference type="CDD" id="cd02537">
    <property type="entry name" value="GT8_Glycogenin"/>
    <property type="match status" value="1"/>
</dbReference>
<dbReference type="GO" id="GO:0016757">
    <property type="term" value="F:glycosyltransferase activity"/>
    <property type="evidence" value="ECO:0007669"/>
    <property type="project" value="UniProtKB-KW"/>
</dbReference>
<evidence type="ECO:0000256" key="15">
    <source>
        <dbReference type="ARBA" id="ARBA00038162"/>
    </source>
</evidence>
<evidence type="ECO:0000256" key="11">
    <source>
        <dbReference type="ARBA" id="ARBA00022989"/>
    </source>
</evidence>
<evidence type="ECO:0000256" key="21">
    <source>
        <dbReference type="SAM" id="Phobius"/>
    </source>
</evidence>
<dbReference type="EMBL" id="CP136891">
    <property type="protein sequence ID" value="WOK99777.1"/>
    <property type="molecule type" value="Genomic_DNA"/>
</dbReference>
<evidence type="ECO:0000256" key="13">
    <source>
        <dbReference type="ARBA" id="ARBA00023211"/>
    </source>
</evidence>
<keyword evidence="4" id="KW-0934">Plastid</keyword>
<dbReference type="GO" id="GO:0000139">
    <property type="term" value="C:Golgi membrane"/>
    <property type="evidence" value="ECO:0007669"/>
    <property type="project" value="UniProtKB-SubCell"/>
</dbReference>
<dbReference type="InterPro" id="IPR007378">
    <property type="entry name" value="Tic22-like"/>
</dbReference>
<dbReference type="FunFam" id="3.90.550.10:FF:000018">
    <property type="entry name" value="Hexosyltransferase"/>
    <property type="match status" value="1"/>
</dbReference>
<evidence type="ECO:0000256" key="1">
    <source>
        <dbReference type="ARBA" id="ARBA00004323"/>
    </source>
</evidence>
<dbReference type="InterPro" id="IPR002495">
    <property type="entry name" value="Glyco_trans_8"/>
</dbReference>
<keyword evidence="2" id="KW-0813">Transport</keyword>
<dbReference type="FunFam" id="3.40.1350.100:FF:000001">
    <property type="entry name" value="Protein TIC 22, chloroplastic"/>
    <property type="match status" value="1"/>
</dbReference>
<organism evidence="22 23">
    <name type="scientific">Canna indica</name>
    <name type="common">Indian-shot</name>
    <dbReference type="NCBI Taxonomy" id="4628"/>
    <lineage>
        <taxon>Eukaryota</taxon>
        <taxon>Viridiplantae</taxon>
        <taxon>Streptophyta</taxon>
        <taxon>Embryophyta</taxon>
        <taxon>Tracheophyta</taxon>
        <taxon>Spermatophyta</taxon>
        <taxon>Magnoliopsida</taxon>
        <taxon>Liliopsida</taxon>
        <taxon>Zingiberales</taxon>
        <taxon>Cannaceae</taxon>
        <taxon>Canna</taxon>
    </lineage>
</organism>
<accession>A0AAQ3K0U4</accession>
<proteinExistence type="inferred from homology"/>
<keyword evidence="9" id="KW-0653">Protein transport</keyword>
<dbReference type="AlphaFoldDB" id="A0AAQ3K0U4"/>
<evidence type="ECO:0000256" key="19">
    <source>
        <dbReference type="ARBA" id="ARBA00072390"/>
    </source>
</evidence>
<dbReference type="Gene3D" id="3.90.550.10">
    <property type="entry name" value="Spore Coat Polysaccharide Biosynthesis Protein SpsA, Chain A"/>
    <property type="match status" value="1"/>
</dbReference>
<dbReference type="Pfam" id="PF01501">
    <property type="entry name" value="Glyco_transf_8"/>
    <property type="match status" value="1"/>
</dbReference>
<keyword evidence="23" id="KW-1185">Reference proteome</keyword>
<evidence type="ECO:0000313" key="23">
    <source>
        <dbReference type="Proteomes" id="UP001327560"/>
    </source>
</evidence>
<protein>
    <recommendedName>
        <fullName evidence="19">Protein TIC 22, chloroplastic</fullName>
    </recommendedName>
    <alternativeName>
        <fullName evidence="20">Translocon at the inner envelope membrane of chloroplasts 22</fullName>
    </alternativeName>
</protein>
<dbReference type="GO" id="GO:0015031">
    <property type="term" value="P:protein transport"/>
    <property type="evidence" value="ECO:0007669"/>
    <property type="project" value="UniProtKB-KW"/>
</dbReference>
<evidence type="ECO:0000256" key="5">
    <source>
        <dbReference type="ARBA" id="ARBA00022676"/>
    </source>
</evidence>
<evidence type="ECO:0000256" key="10">
    <source>
        <dbReference type="ARBA" id="ARBA00022946"/>
    </source>
</evidence>
<keyword evidence="5" id="KW-0328">Glycosyltransferase</keyword>
<keyword evidence="11 21" id="KW-1133">Transmembrane helix</keyword>
<evidence type="ECO:0000256" key="7">
    <source>
        <dbReference type="ARBA" id="ARBA00022692"/>
    </source>
</evidence>
<feature type="transmembrane region" description="Helical" evidence="21">
    <location>
        <begin position="287"/>
        <end position="308"/>
    </location>
</feature>
<comment type="similarity">
    <text evidence="15">Belongs to the glycosyltransferase 8 family. Glycogenin subfamily.</text>
</comment>
<keyword evidence="10" id="KW-0809">Transit peptide</keyword>
<evidence type="ECO:0000313" key="22">
    <source>
        <dbReference type="EMBL" id="WOK99777.1"/>
    </source>
</evidence>
<dbReference type="Gene3D" id="3.40.1350.100">
    <property type="match status" value="2"/>
</dbReference>
<dbReference type="Pfam" id="PF04278">
    <property type="entry name" value="Tic22"/>
    <property type="match status" value="1"/>
</dbReference>
<dbReference type="GO" id="GO:0046872">
    <property type="term" value="F:metal ion binding"/>
    <property type="evidence" value="ECO:0007669"/>
    <property type="project" value="UniProtKB-KW"/>
</dbReference>
<evidence type="ECO:0000256" key="18">
    <source>
        <dbReference type="ARBA" id="ARBA00061192"/>
    </source>
</evidence>